<comment type="caution">
    <text evidence="1">The sequence shown here is derived from an EMBL/GenBank/DDBJ whole genome shotgun (WGS) entry which is preliminary data.</text>
</comment>
<sequence>MYIRDSFRPLVNDIFKTLVEGKEFTHTPYRGEKYYGELEALLNEKPE</sequence>
<evidence type="ECO:0000313" key="1">
    <source>
        <dbReference type="EMBL" id="PTQ51956.1"/>
    </source>
</evidence>
<proteinExistence type="predicted"/>
<dbReference type="EMBL" id="PEBW01000003">
    <property type="protein sequence ID" value="PTQ51956.1"/>
    <property type="molecule type" value="Genomic_DNA"/>
</dbReference>
<organism evidence="1 2">
    <name type="scientific">Brockia lithotrophica</name>
    <dbReference type="NCBI Taxonomy" id="933949"/>
    <lineage>
        <taxon>Bacteria</taxon>
        <taxon>Bacillati</taxon>
        <taxon>Bacillota</taxon>
        <taxon>Bacilli</taxon>
        <taxon>Bacillales</taxon>
        <taxon>Bacillales Family X. Incertae Sedis</taxon>
        <taxon>Brockia</taxon>
    </lineage>
</organism>
<accession>A0A2T5G6Y4</accession>
<name>A0A2T5G6Y4_9BACL</name>
<protein>
    <submittedName>
        <fullName evidence="1">Uncharacterized protein</fullName>
    </submittedName>
</protein>
<dbReference type="Proteomes" id="UP000244016">
    <property type="component" value="Unassembled WGS sequence"/>
</dbReference>
<evidence type="ECO:0000313" key="2">
    <source>
        <dbReference type="Proteomes" id="UP000244016"/>
    </source>
</evidence>
<gene>
    <name evidence="1" type="ORF">BLITH_0923</name>
</gene>
<dbReference type="AlphaFoldDB" id="A0A2T5G6Y4"/>
<reference evidence="1 2" key="1">
    <citation type="submission" date="2017-08" db="EMBL/GenBank/DDBJ databases">
        <title>Burning lignite coal seam in the remote Altai Mountains harbors a hydrogen-driven thermophilic microbial community.</title>
        <authorList>
            <person name="Kadnikov V.V."/>
            <person name="Mardanov A.V."/>
            <person name="Ivasenko D."/>
            <person name="Beletsky A.V."/>
            <person name="Karnachuk O.V."/>
            <person name="Ravin N.V."/>
        </authorList>
    </citation>
    <scope>NUCLEOTIDE SEQUENCE [LARGE SCALE GENOMIC DNA]</scope>
    <source>
        <strain evidence="1">AL31</strain>
    </source>
</reference>